<evidence type="ECO:0008006" key="3">
    <source>
        <dbReference type="Google" id="ProtNLM"/>
    </source>
</evidence>
<dbReference type="AlphaFoldDB" id="A0A5S3V2G3"/>
<protein>
    <recommendedName>
        <fullName evidence="3">TauD/TfdA-like domain-containing protein</fullName>
    </recommendedName>
</protein>
<evidence type="ECO:0000313" key="1">
    <source>
        <dbReference type="EMBL" id="QPB83065.1"/>
    </source>
</evidence>
<evidence type="ECO:0000313" key="2">
    <source>
        <dbReference type="Proteomes" id="UP000305729"/>
    </source>
</evidence>
<dbReference type="Gene3D" id="2.60.120.620">
    <property type="entry name" value="q2cbj1_9rhob like domain"/>
    <property type="match status" value="1"/>
</dbReference>
<sequence>MKEFKARIYDFDGTAKTDSLSLEHAFNLVHGGEYDVILLQVESQQGVELWWGKHADLAMNGHRYHTGIMTSGMTLGKLQRATNEEYQATSELYFNSANVVNAALKQTPYFEFFEQGLSAKTLEVEPGREMLIASQREYPPSTEKNFSFAPHADSISYARANDSWPIKTSYPQTAAFITVQNAANEAGFVMWDYLPSSRSELDEFIALYGKDEAQGMEFLAQFESMEINPEVGELCIFNCRKMHGIQTCDTLRKTIGSFFIKQDGWRIFD</sequence>
<dbReference type="OrthoDB" id="8993045at2"/>
<dbReference type="EMBL" id="CP045429">
    <property type="protein sequence ID" value="QPB83065.1"/>
    <property type="molecule type" value="Genomic_DNA"/>
</dbReference>
<name>A0A5S3V2G3_9GAMM</name>
<organism evidence="1 2">
    <name type="scientific">Pseudoalteromonas rubra</name>
    <dbReference type="NCBI Taxonomy" id="43658"/>
    <lineage>
        <taxon>Bacteria</taxon>
        <taxon>Pseudomonadati</taxon>
        <taxon>Pseudomonadota</taxon>
        <taxon>Gammaproteobacteria</taxon>
        <taxon>Alteromonadales</taxon>
        <taxon>Pseudoalteromonadaceae</taxon>
        <taxon>Pseudoalteromonas</taxon>
    </lineage>
</organism>
<dbReference type="STRING" id="43658.AT705_01660"/>
<accession>A0A5S3V2G3</accession>
<proteinExistence type="predicted"/>
<dbReference type="GeneID" id="61357314"/>
<dbReference type="RefSeq" id="WP_010385329.1">
    <property type="nucleotide sequence ID" value="NZ_AHCD03000032.1"/>
</dbReference>
<gene>
    <name evidence="1" type="ORF">CWC22_008700</name>
</gene>
<dbReference type="Proteomes" id="UP000305729">
    <property type="component" value="Chromosome 1"/>
</dbReference>
<reference evidence="1 2" key="1">
    <citation type="submission" date="2019-10" db="EMBL/GenBank/DDBJ databases">
        <title>Pseudoalteromonas rubra S4059.</title>
        <authorList>
            <person name="Paulsen S."/>
            <person name="Wang X."/>
        </authorList>
    </citation>
    <scope>NUCLEOTIDE SEQUENCE [LARGE SCALE GENOMIC DNA]</scope>
    <source>
        <strain evidence="1 2">S4059</strain>
    </source>
</reference>